<evidence type="ECO:0000256" key="5">
    <source>
        <dbReference type="ARBA" id="ARBA00022989"/>
    </source>
</evidence>
<keyword evidence="3" id="KW-1003">Cell membrane</keyword>
<dbReference type="InterPro" id="IPR003838">
    <property type="entry name" value="ABC3_permease_C"/>
</dbReference>
<name>A0A518E3H0_9BACT</name>
<evidence type="ECO:0000259" key="9">
    <source>
        <dbReference type="Pfam" id="PF12704"/>
    </source>
</evidence>
<gene>
    <name evidence="10" type="primary">ytrF_2</name>
    <name evidence="10" type="ORF">Pla8534_65170</name>
</gene>
<evidence type="ECO:0000313" key="10">
    <source>
        <dbReference type="EMBL" id="QDU98645.1"/>
    </source>
</evidence>
<feature type="transmembrane region" description="Helical" evidence="7">
    <location>
        <begin position="472"/>
        <end position="495"/>
    </location>
</feature>
<keyword evidence="5 7" id="KW-1133">Transmembrane helix</keyword>
<dbReference type="Pfam" id="PF02687">
    <property type="entry name" value="FtsX"/>
    <property type="match status" value="2"/>
</dbReference>
<dbReference type="OrthoDB" id="9770036at2"/>
<feature type="transmembrane region" description="Helical" evidence="7">
    <location>
        <begin position="424"/>
        <end position="451"/>
    </location>
</feature>
<dbReference type="RefSeq" id="WP_145058069.1">
    <property type="nucleotide sequence ID" value="NZ_CP036433.1"/>
</dbReference>
<evidence type="ECO:0000256" key="6">
    <source>
        <dbReference type="ARBA" id="ARBA00023136"/>
    </source>
</evidence>
<dbReference type="GO" id="GO:0044874">
    <property type="term" value="P:lipoprotein localization to outer membrane"/>
    <property type="evidence" value="ECO:0007669"/>
    <property type="project" value="TreeGrafter"/>
</dbReference>
<comment type="similarity">
    <text evidence="2">Belongs to the ABC-4 integral membrane protein family. LolC/E subfamily.</text>
</comment>
<feature type="transmembrane region" description="Helical" evidence="7">
    <location>
        <begin position="250"/>
        <end position="271"/>
    </location>
</feature>
<feature type="domain" description="MacB-like periplasmic core" evidence="9">
    <location>
        <begin position="19"/>
        <end position="223"/>
    </location>
</feature>
<feature type="transmembrane region" description="Helical" evidence="7">
    <location>
        <begin position="755"/>
        <end position="781"/>
    </location>
</feature>
<feature type="domain" description="ABC3 transporter permease C-terminal" evidence="8">
    <location>
        <begin position="710"/>
        <end position="828"/>
    </location>
</feature>
<keyword evidence="6 7" id="KW-0472">Membrane</keyword>
<feature type="transmembrane region" description="Helical" evidence="7">
    <location>
        <begin position="708"/>
        <end position="732"/>
    </location>
</feature>
<dbReference type="PANTHER" id="PTHR30489">
    <property type="entry name" value="LIPOPROTEIN-RELEASING SYSTEM TRANSMEMBRANE PROTEIN LOLE"/>
    <property type="match status" value="1"/>
</dbReference>
<feature type="transmembrane region" description="Helical" evidence="7">
    <location>
        <begin position="340"/>
        <end position="364"/>
    </location>
</feature>
<evidence type="ECO:0000256" key="2">
    <source>
        <dbReference type="ARBA" id="ARBA00005236"/>
    </source>
</evidence>
<evidence type="ECO:0000256" key="7">
    <source>
        <dbReference type="SAM" id="Phobius"/>
    </source>
</evidence>
<evidence type="ECO:0000259" key="8">
    <source>
        <dbReference type="Pfam" id="PF02687"/>
    </source>
</evidence>
<accession>A0A518E3H0</accession>
<sequence>MVLIKFSLRELASRPLRVALTTLSIVIAVAAVVSVSIATKTARVGQERMFAAVAGRTSLEVIAAGGSGFDFRLAAELEKLPGVQAVPVIRRYSIVYLPEDKKVRVQILGVIPERDRLVRDWELESGKIADDGTGVMLDAPFAKNLGVKLGDSLRMLTPSGLRESEVVGLLVPRSGAAVLEGGLIYMPLGLAQSRFRMRDRIDALQIVLDDGVDLEQTEQAVARQLPEGLTVRRPALQSGLADGTMLATELGLKLATAFALVIAAFIIFNTFQMAVGERRRQLGILRAIGATRGQVQMLILREGMVIGLVGSAVGSLVGLLGAHLLTIATAELLQTDMPAIQVTVFPFLLALGFGLGLTFFATYLPARRSGSLSPLEAMQAVPPGEMEGASLRTTIGGAVLVAAGVVLLFVSMIGWLPVEVAVDAVVLLLIGMVLLLPVSLGLLAGIVYNLVRPVFGVEGRIAQRQLLRHRGRTAMTIGMLFIAMATGVGMANTIFDNVGNVHQWYQQAIVGDFFVRALMPDMATGKAADMPAGLDQEIAAIPGVLKLDTISFKQVESGEELLIAVIRNFTQEKQVYFELLEGEWTSVRRQLFEGQIVVGSVYAQKHNLKMGDLLPVKTREGVKELRIAGVVNDYIAGGMTLYMQRTVAQELLGVEGVDAYIVQADHSQLKSVQSALEELCDKHGLMLQSYADLVDFIERMMNGVVAGLWALLALGSVIAAFGLVNTLTMNILEQTREFAVLRVVAMTRRQVRRTILAQAVIMGLVGLAPGVLMGVLVAYLINLSTLPTTGRDVSFLFRPWLFTACFVGAFVVVLASAFLPAERAARIKLSKALQSE</sequence>
<comment type="subcellular location">
    <subcellularLocation>
        <location evidence="1">Cell membrane</location>
        <topology evidence="1">Multi-pass membrane protein</topology>
    </subcellularLocation>
</comment>
<keyword evidence="4 7" id="KW-0812">Transmembrane</keyword>
<feature type="transmembrane region" description="Helical" evidence="7">
    <location>
        <begin position="395"/>
        <end position="418"/>
    </location>
</feature>
<feature type="transmembrane region" description="Helical" evidence="7">
    <location>
        <begin position="801"/>
        <end position="821"/>
    </location>
</feature>
<keyword evidence="11" id="KW-1185">Reference proteome</keyword>
<dbReference type="Pfam" id="PF12704">
    <property type="entry name" value="MacB_PCD"/>
    <property type="match status" value="1"/>
</dbReference>
<dbReference type="GO" id="GO:0098797">
    <property type="term" value="C:plasma membrane protein complex"/>
    <property type="evidence" value="ECO:0007669"/>
    <property type="project" value="TreeGrafter"/>
</dbReference>
<feature type="transmembrane region" description="Helical" evidence="7">
    <location>
        <begin position="305"/>
        <end position="328"/>
    </location>
</feature>
<evidence type="ECO:0000256" key="4">
    <source>
        <dbReference type="ARBA" id="ARBA00022692"/>
    </source>
</evidence>
<evidence type="ECO:0000256" key="1">
    <source>
        <dbReference type="ARBA" id="ARBA00004651"/>
    </source>
</evidence>
<dbReference type="AlphaFoldDB" id="A0A518E3H0"/>
<evidence type="ECO:0000313" key="11">
    <source>
        <dbReference type="Proteomes" id="UP000317648"/>
    </source>
</evidence>
<dbReference type="InterPro" id="IPR025857">
    <property type="entry name" value="MacB_PCD"/>
</dbReference>
<dbReference type="EMBL" id="CP036433">
    <property type="protein sequence ID" value="QDU98645.1"/>
    <property type="molecule type" value="Genomic_DNA"/>
</dbReference>
<dbReference type="PANTHER" id="PTHR30489:SF0">
    <property type="entry name" value="LIPOPROTEIN-RELEASING SYSTEM TRANSMEMBRANE PROTEIN LOLE"/>
    <property type="match status" value="1"/>
</dbReference>
<dbReference type="Proteomes" id="UP000317648">
    <property type="component" value="Chromosome"/>
</dbReference>
<reference evidence="10 11" key="1">
    <citation type="submission" date="2019-02" db="EMBL/GenBank/DDBJ databases">
        <title>Deep-cultivation of Planctomycetes and their phenomic and genomic characterization uncovers novel biology.</title>
        <authorList>
            <person name="Wiegand S."/>
            <person name="Jogler M."/>
            <person name="Boedeker C."/>
            <person name="Pinto D."/>
            <person name="Vollmers J."/>
            <person name="Rivas-Marin E."/>
            <person name="Kohn T."/>
            <person name="Peeters S.H."/>
            <person name="Heuer A."/>
            <person name="Rast P."/>
            <person name="Oberbeckmann S."/>
            <person name="Bunk B."/>
            <person name="Jeske O."/>
            <person name="Meyerdierks A."/>
            <person name="Storesund J.E."/>
            <person name="Kallscheuer N."/>
            <person name="Luecker S."/>
            <person name="Lage O.M."/>
            <person name="Pohl T."/>
            <person name="Merkel B.J."/>
            <person name="Hornburger P."/>
            <person name="Mueller R.-W."/>
            <person name="Bruemmer F."/>
            <person name="Labrenz M."/>
            <person name="Spormann A.M."/>
            <person name="Op den Camp H."/>
            <person name="Overmann J."/>
            <person name="Amann R."/>
            <person name="Jetten M.S.M."/>
            <person name="Mascher T."/>
            <person name="Medema M.H."/>
            <person name="Devos D.P."/>
            <person name="Kaster A.-K."/>
            <person name="Ovreas L."/>
            <person name="Rohde M."/>
            <person name="Galperin M.Y."/>
            <person name="Jogler C."/>
        </authorList>
    </citation>
    <scope>NUCLEOTIDE SEQUENCE [LARGE SCALE GENOMIC DNA]</scope>
    <source>
        <strain evidence="10 11">Pla85_3_4</strain>
    </source>
</reference>
<protein>
    <submittedName>
        <fullName evidence="10">ABC transporter permease YtrF</fullName>
    </submittedName>
</protein>
<dbReference type="InterPro" id="IPR051447">
    <property type="entry name" value="Lipoprotein-release_system"/>
</dbReference>
<feature type="domain" description="ABC3 transporter permease C-terminal" evidence="8">
    <location>
        <begin position="255"/>
        <end position="374"/>
    </location>
</feature>
<proteinExistence type="inferred from homology"/>
<dbReference type="KEGG" id="lcre:Pla8534_65170"/>
<organism evidence="10 11">
    <name type="scientific">Lignipirellula cremea</name>
    <dbReference type="NCBI Taxonomy" id="2528010"/>
    <lineage>
        <taxon>Bacteria</taxon>
        <taxon>Pseudomonadati</taxon>
        <taxon>Planctomycetota</taxon>
        <taxon>Planctomycetia</taxon>
        <taxon>Pirellulales</taxon>
        <taxon>Pirellulaceae</taxon>
        <taxon>Lignipirellula</taxon>
    </lineage>
</organism>
<evidence type="ECO:0000256" key="3">
    <source>
        <dbReference type="ARBA" id="ARBA00022475"/>
    </source>
</evidence>